<dbReference type="SUPFAM" id="SSF102114">
    <property type="entry name" value="Radical SAM enzymes"/>
    <property type="match status" value="1"/>
</dbReference>
<dbReference type="InterPro" id="IPR006638">
    <property type="entry name" value="Elp3/MiaA/NifB-like_rSAM"/>
</dbReference>
<organism evidence="8 9">
    <name type="scientific">Uabimicrobium amorphum</name>
    <dbReference type="NCBI Taxonomy" id="2596890"/>
    <lineage>
        <taxon>Bacteria</taxon>
        <taxon>Pseudomonadati</taxon>
        <taxon>Planctomycetota</taxon>
        <taxon>Candidatus Uabimicrobiia</taxon>
        <taxon>Candidatus Uabimicrobiales</taxon>
        <taxon>Candidatus Uabimicrobiaceae</taxon>
        <taxon>Candidatus Uabimicrobium</taxon>
    </lineage>
</organism>
<dbReference type="GO" id="GO:0003824">
    <property type="term" value="F:catalytic activity"/>
    <property type="evidence" value="ECO:0007669"/>
    <property type="project" value="InterPro"/>
</dbReference>
<proteinExistence type="predicted"/>
<keyword evidence="4" id="KW-0408">Iron</keyword>
<dbReference type="SMART" id="SM00729">
    <property type="entry name" value="Elp3"/>
    <property type="match status" value="1"/>
</dbReference>
<evidence type="ECO:0000256" key="4">
    <source>
        <dbReference type="ARBA" id="ARBA00023004"/>
    </source>
</evidence>
<dbReference type="InterPro" id="IPR006158">
    <property type="entry name" value="Cobalamin-bd"/>
</dbReference>
<dbReference type="InterPro" id="IPR023404">
    <property type="entry name" value="rSAM_horseshoe"/>
</dbReference>
<dbReference type="GO" id="GO:0031419">
    <property type="term" value="F:cobalamin binding"/>
    <property type="evidence" value="ECO:0007669"/>
    <property type="project" value="InterPro"/>
</dbReference>
<comment type="cofactor">
    <cofactor evidence="1">
        <name>[4Fe-4S] cluster</name>
        <dbReference type="ChEBI" id="CHEBI:49883"/>
    </cofactor>
</comment>
<dbReference type="PROSITE" id="PS51918">
    <property type="entry name" value="RADICAL_SAM"/>
    <property type="match status" value="1"/>
</dbReference>
<feature type="domain" description="B12-binding" evidence="6">
    <location>
        <begin position="6"/>
        <end position="140"/>
    </location>
</feature>
<accession>A0A5S9ITY9</accession>
<dbReference type="KEGG" id="uam:UABAM_06309"/>
<keyword evidence="5" id="KW-0411">Iron-sulfur</keyword>
<protein>
    <submittedName>
        <fullName evidence="8">Radical SAM protein</fullName>
    </submittedName>
</protein>
<keyword evidence="9" id="KW-1185">Reference proteome</keyword>
<evidence type="ECO:0000256" key="2">
    <source>
        <dbReference type="ARBA" id="ARBA00022691"/>
    </source>
</evidence>
<dbReference type="Proteomes" id="UP000326354">
    <property type="component" value="Chromosome"/>
</dbReference>
<evidence type="ECO:0000256" key="5">
    <source>
        <dbReference type="ARBA" id="ARBA00023014"/>
    </source>
</evidence>
<evidence type="ECO:0000313" key="9">
    <source>
        <dbReference type="Proteomes" id="UP000326354"/>
    </source>
</evidence>
<dbReference type="AlphaFoldDB" id="A0A5S9ITY9"/>
<dbReference type="Pfam" id="PF04055">
    <property type="entry name" value="Radical_SAM"/>
    <property type="match status" value="1"/>
</dbReference>
<feature type="domain" description="Radical SAM core" evidence="7">
    <location>
        <begin position="197"/>
        <end position="470"/>
    </location>
</feature>
<dbReference type="SFLD" id="SFLDS00029">
    <property type="entry name" value="Radical_SAM"/>
    <property type="match status" value="1"/>
</dbReference>
<dbReference type="GO" id="GO:0005829">
    <property type="term" value="C:cytosol"/>
    <property type="evidence" value="ECO:0007669"/>
    <property type="project" value="TreeGrafter"/>
</dbReference>
<dbReference type="GO" id="GO:0046872">
    <property type="term" value="F:metal ion binding"/>
    <property type="evidence" value="ECO:0007669"/>
    <property type="project" value="UniProtKB-KW"/>
</dbReference>
<dbReference type="InterPro" id="IPR034466">
    <property type="entry name" value="Methyltransferase_Class_B"/>
</dbReference>
<gene>
    <name evidence="8" type="ORF">UABAM_06309</name>
</gene>
<dbReference type="SFLD" id="SFLDG01123">
    <property type="entry name" value="methyltransferase_(Class_B)"/>
    <property type="match status" value="1"/>
</dbReference>
<dbReference type="GO" id="GO:0051539">
    <property type="term" value="F:4 iron, 4 sulfur cluster binding"/>
    <property type="evidence" value="ECO:0007669"/>
    <property type="project" value="UniProtKB-KW"/>
</dbReference>
<sequence length="530" mass="59762">MVKILMINPVVREEDDPKHIPYGMALLAQIAIDKGHQVQFYDENAWRKGPEVKKQVLCADDWEVVAIGGLITTYKSVKETLKMARKLCPQAKIVAGGGFFTSMPLDMMEWLPEIDLGVVGEGFVTWPVVLEKIANNDLDFSETLGVCYRNEEGKGVLNFVRPNIADMDVLPYPAWDLLPVEEVYFKNSQLLFSEDTFKLKKRMDINGSLGCSLVCKYCWHLGTTGDMIVEANEDGVNDVRFTYGRNIRYHSPEYIVKMVKTLVDKYEVDFVSFIDENLLTMHVASRRTWLYDLCNLWIEEGLQPLERRDPNKPYNAYKGGRGVFWAGTSHAGLVDDDVLKAMYSAGCSYLVYGLESFDPKILKNLGKGSSQKANLNSVGRTLKSGIIPIPNIIIGFPEESFESIEITIKCMEKLGIHAKPHFATPYPGSEWYNVYKDSILEQYDGDLEAFVSELGDATKITATISHKFSSVQLLGLQEIVAKKDLRLLQLAKKHWANCDEHITPLAVPKESFNMISKKVQAPIEKTTQSI</sequence>
<dbReference type="Pfam" id="PF02310">
    <property type="entry name" value="B12-binding"/>
    <property type="match status" value="1"/>
</dbReference>
<dbReference type="Gene3D" id="3.40.50.280">
    <property type="entry name" value="Cobalamin-binding domain"/>
    <property type="match status" value="1"/>
</dbReference>
<dbReference type="PANTHER" id="PTHR43409:SF16">
    <property type="entry name" value="SLR0320 PROTEIN"/>
    <property type="match status" value="1"/>
</dbReference>
<evidence type="ECO:0000259" key="6">
    <source>
        <dbReference type="PROSITE" id="PS51332"/>
    </source>
</evidence>
<reference evidence="8 9" key="1">
    <citation type="submission" date="2019-08" db="EMBL/GenBank/DDBJ databases">
        <title>Complete genome sequence of Candidatus Uab amorphum.</title>
        <authorList>
            <person name="Shiratori T."/>
            <person name="Suzuki S."/>
            <person name="Kakizawa Y."/>
            <person name="Ishida K."/>
        </authorList>
    </citation>
    <scope>NUCLEOTIDE SEQUENCE [LARGE SCALE GENOMIC DNA]</scope>
    <source>
        <strain evidence="8 9">SRT547</strain>
    </source>
</reference>
<dbReference type="SFLD" id="SFLDG01082">
    <property type="entry name" value="B12-binding_domain_containing"/>
    <property type="match status" value="1"/>
</dbReference>
<evidence type="ECO:0000256" key="3">
    <source>
        <dbReference type="ARBA" id="ARBA00022723"/>
    </source>
</evidence>
<dbReference type="InterPro" id="IPR058240">
    <property type="entry name" value="rSAM_sf"/>
</dbReference>
<keyword evidence="2" id="KW-0949">S-adenosyl-L-methionine</keyword>
<name>A0A5S9ITY9_UABAM</name>
<evidence type="ECO:0000259" key="7">
    <source>
        <dbReference type="PROSITE" id="PS51918"/>
    </source>
</evidence>
<dbReference type="PANTHER" id="PTHR43409">
    <property type="entry name" value="ANAEROBIC MAGNESIUM-PROTOPORPHYRIN IX MONOMETHYL ESTER CYCLASE-RELATED"/>
    <property type="match status" value="1"/>
</dbReference>
<dbReference type="PROSITE" id="PS51332">
    <property type="entry name" value="B12_BINDING"/>
    <property type="match status" value="1"/>
</dbReference>
<dbReference type="RefSeq" id="WP_151971887.1">
    <property type="nucleotide sequence ID" value="NZ_AP019860.1"/>
</dbReference>
<dbReference type="InterPro" id="IPR051198">
    <property type="entry name" value="BchE-like"/>
</dbReference>
<dbReference type="InterPro" id="IPR007197">
    <property type="entry name" value="rSAM"/>
</dbReference>
<dbReference type="OrthoDB" id="9801424at2"/>
<dbReference type="Gene3D" id="3.80.30.20">
    <property type="entry name" value="tm_1862 like domain"/>
    <property type="match status" value="1"/>
</dbReference>
<keyword evidence="3" id="KW-0479">Metal-binding</keyword>
<evidence type="ECO:0000256" key="1">
    <source>
        <dbReference type="ARBA" id="ARBA00001966"/>
    </source>
</evidence>
<dbReference type="EMBL" id="AP019860">
    <property type="protein sequence ID" value="BBM87894.1"/>
    <property type="molecule type" value="Genomic_DNA"/>
</dbReference>
<evidence type="ECO:0000313" key="8">
    <source>
        <dbReference type="EMBL" id="BBM87894.1"/>
    </source>
</evidence>